<evidence type="ECO:0000256" key="3">
    <source>
        <dbReference type="SAM" id="Phobius"/>
    </source>
</evidence>
<dbReference type="Pfam" id="PF04203">
    <property type="entry name" value="Sortase"/>
    <property type="match status" value="1"/>
</dbReference>
<reference evidence="4" key="1">
    <citation type="submission" date="2015-08" db="EMBL/GenBank/DDBJ databases">
        <title>Complete DNA Sequence of Pseudomonas syringae pv. actinidiae, the Causal Agent of Kiwifruit Canker Disease.</title>
        <authorList>
            <person name="Rikkerink E.H.A."/>
            <person name="Fineran P.C."/>
        </authorList>
    </citation>
    <scope>NUCLEOTIDE SEQUENCE</scope>
    <source>
        <strain evidence="4">DSM 13666</strain>
    </source>
</reference>
<organism evidence="4">
    <name type="scientific">Halalkalibacterium halodurans</name>
    <name type="common">Bacillus halodurans</name>
    <dbReference type="NCBI Taxonomy" id="86665"/>
    <lineage>
        <taxon>Bacteria</taxon>
        <taxon>Bacillati</taxon>
        <taxon>Bacillota</taxon>
        <taxon>Bacilli</taxon>
        <taxon>Bacillales</taxon>
        <taxon>Bacillaceae</taxon>
        <taxon>Halalkalibacterium (ex Joshi et al. 2022)</taxon>
    </lineage>
</organism>
<accession>A0A0M0KKI2</accession>
<dbReference type="SUPFAM" id="SSF63817">
    <property type="entry name" value="Sortase"/>
    <property type="match status" value="1"/>
</dbReference>
<keyword evidence="3" id="KW-0812">Transmembrane</keyword>
<dbReference type="AlphaFoldDB" id="A0A0M0KKI2"/>
<proteinExistence type="predicted"/>
<dbReference type="RefSeq" id="WP_010898173.1">
    <property type="nucleotide sequence ID" value="NZ_LILD02000040.1"/>
</dbReference>
<dbReference type="NCBIfam" id="TIGR01076">
    <property type="entry name" value="sortase_fam"/>
    <property type="match status" value="1"/>
</dbReference>
<dbReference type="InterPro" id="IPR042000">
    <property type="entry name" value="Sortase_D_2"/>
</dbReference>
<keyword evidence="1" id="KW-0378">Hydrolase</keyword>
<evidence type="ECO:0000256" key="2">
    <source>
        <dbReference type="PIRSR" id="PIRSR605754-1"/>
    </source>
</evidence>
<dbReference type="InterPro" id="IPR005754">
    <property type="entry name" value="Sortase"/>
</dbReference>
<protein>
    <submittedName>
        <fullName evidence="4">Peptidase C60</fullName>
    </submittedName>
</protein>
<evidence type="ECO:0000256" key="1">
    <source>
        <dbReference type="ARBA" id="ARBA00022801"/>
    </source>
</evidence>
<dbReference type="Gene3D" id="2.40.260.10">
    <property type="entry name" value="Sortase"/>
    <property type="match status" value="1"/>
</dbReference>
<sequence length="193" mass="21835">MNKTRKILGVMLLLTGLILVSIPLYYEWQHGREVRALEEALSLISDYEQVEGTSFTTDELNAVLELEIPSIELKQKVLSETTEENLKLALTQLKENQHPGEGNFAIAGHRGYRGNRHFSRLPDVTIGDEVFLHTKEETFVYKVTDISIIEPTDVDVLDDRDGKHEITMITCTRSGKQRVAVRGELVETNGQKV</sequence>
<feature type="active site" description="Proton donor/acceptor" evidence="2">
    <location>
        <position position="109"/>
    </location>
</feature>
<dbReference type="PATRIC" id="fig|136160.3.peg.2313"/>
<dbReference type="GO" id="GO:0016787">
    <property type="term" value="F:hydrolase activity"/>
    <property type="evidence" value="ECO:0007669"/>
    <property type="project" value="UniProtKB-KW"/>
</dbReference>
<name>A0A0M0KKI2_ALKHA</name>
<comment type="caution">
    <text evidence="4">The sequence shown here is derived from an EMBL/GenBank/DDBJ whole genome shotgun (WGS) entry which is preliminary data.</text>
</comment>
<evidence type="ECO:0000313" key="4">
    <source>
        <dbReference type="EMBL" id="KOO39097.1"/>
    </source>
</evidence>
<dbReference type="InterPro" id="IPR023365">
    <property type="entry name" value="Sortase_dom-sf"/>
</dbReference>
<dbReference type="CDD" id="cd06166">
    <property type="entry name" value="Sortase_D_2"/>
    <property type="match status" value="1"/>
</dbReference>
<keyword evidence="3" id="KW-0472">Membrane</keyword>
<feature type="active site" description="Acyl-thioester intermediate" evidence="2">
    <location>
        <position position="171"/>
    </location>
</feature>
<dbReference type="EMBL" id="LILD01000001">
    <property type="protein sequence ID" value="KOO39097.1"/>
    <property type="molecule type" value="Genomic_DNA"/>
</dbReference>
<dbReference type="OMA" id="AMIFNEQ"/>
<keyword evidence="3" id="KW-1133">Transmembrane helix</keyword>
<gene>
    <name evidence="4" type="ORF">AMD02_09705</name>
</gene>
<feature type="transmembrane region" description="Helical" evidence="3">
    <location>
        <begin position="7"/>
        <end position="26"/>
    </location>
</feature>